<dbReference type="Proteomes" id="UP000789524">
    <property type="component" value="Unassembled WGS sequence"/>
</dbReference>
<dbReference type="PRINTS" id="PR00180">
    <property type="entry name" value="CRETINALDHBP"/>
</dbReference>
<dbReference type="PANTHER" id="PTHR10174:SF230">
    <property type="entry name" value="ALPHA-TOCOPHEROL TRANSFER PROTEIN-LIKE"/>
    <property type="match status" value="1"/>
</dbReference>
<dbReference type="InterPro" id="IPR036865">
    <property type="entry name" value="CRAL-TRIO_dom_sf"/>
</dbReference>
<evidence type="ECO:0000313" key="2">
    <source>
        <dbReference type="EMBL" id="CAG9559273.1"/>
    </source>
</evidence>
<dbReference type="Gene3D" id="3.40.525.10">
    <property type="entry name" value="CRAL-TRIO lipid binding domain"/>
    <property type="match status" value="2"/>
</dbReference>
<dbReference type="EMBL" id="CAKASE010000043">
    <property type="protein sequence ID" value="CAG9559273.1"/>
    <property type="molecule type" value="Genomic_DNA"/>
</dbReference>
<dbReference type="GO" id="GO:0016020">
    <property type="term" value="C:membrane"/>
    <property type="evidence" value="ECO:0007669"/>
    <property type="project" value="TreeGrafter"/>
</dbReference>
<dbReference type="OrthoDB" id="8112557at2759"/>
<dbReference type="PROSITE" id="PS50191">
    <property type="entry name" value="CRAL_TRIO"/>
    <property type="match status" value="1"/>
</dbReference>
<feature type="domain" description="CRAL-TRIO" evidence="1">
    <location>
        <begin position="503"/>
        <end position="663"/>
    </location>
</feature>
<name>A0A8J2QDQ7_9NEOP</name>
<dbReference type="Pfam" id="PF00650">
    <property type="entry name" value="CRAL_TRIO"/>
    <property type="match status" value="1"/>
</dbReference>
<dbReference type="Gene3D" id="1.10.8.20">
    <property type="entry name" value="N-terminal domain of phosphatidylinositol transfer protein sec14p"/>
    <property type="match status" value="1"/>
</dbReference>
<evidence type="ECO:0000259" key="1">
    <source>
        <dbReference type="PROSITE" id="PS50191"/>
    </source>
</evidence>
<dbReference type="SUPFAM" id="SSF52087">
    <property type="entry name" value="CRAL/TRIO domain"/>
    <property type="match status" value="2"/>
</dbReference>
<proteinExistence type="predicted"/>
<dbReference type="GO" id="GO:1902936">
    <property type="term" value="F:phosphatidylinositol bisphosphate binding"/>
    <property type="evidence" value="ECO:0007669"/>
    <property type="project" value="TreeGrafter"/>
</dbReference>
<comment type="caution">
    <text evidence="2">The sequence shown here is derived from an EMBL/GenBank/DDBJ whole genome shotgun (WGS) entry which is preliminary data.</text>
</comment>
<evidence type="ECO:0000313" key="3">
    <source>
        <dbReference type="Proteomes" id="UP000789524"/>
    </source>
</evidence>
<dbReference type="SUPFAM" id="SSF46938">
    <property type="entry name" value="CRAL/TRIO N-terminal domain"/>
    <property type="match status" value="1"/>
</dbReference>
<dbReference type="PANTHER" id="PTHR10174">
    <property type="entry name" value="ALPHA-TOCOPHEROL TRANSFER PROTEIN-RELATED"/>
    <property type="match status" value="1"/>
</dbReference>
<dbReference type="InterPro" id="IPR036273">
    <property type="entry name" value="CRAL/TRIO_N_dom_sf"/>
</dbReference>
<accession>A0A8J2QDQ7</accession>
<organism evidence="2 3">
    <name type="scientific">Danaus chrysippus</name>
    <name type="common">African queen</name>
    <dbReference type="NCBI Taxonomy" id="151541"/>
    <lineage>
        <taxon>Eukaryota</taxon>
        <taxon>Metazoa</taxon>
        <taxon>Ecdysozoa</taxon>
        <taxon>Arthropoda</taxon>
        <taxon>Hexapoda</taxon>
        <taxon>Insecta</taxon>
        <taxon>Pterygota</taxon>
        <taxon>Neoptera</taxon>
        <taxon>Endopterygota</taxon>
        <taxon>Lepidoptera</taxon>
        <taxon>Glossata</taxon>
        <taxon>Ditrysia</taxon>
        <taxon>Papilionoidea</taxon>
        <taxon>Nymphalidae</taxon>
        <taxon>Danainae</taxon>
        <taxon>Danaini</taxon>
        <taxon>Danaina</taxon>
        <taxon>Danaus</taxon>
        <taxon>Anosia</taxon>
    </lineage>
</organism>
<protein>
    <submittedName>
        <fullName evidence="2">(African queen) hypothetical protein</fullName>
    </submittedName>
</protein>
<reference evidence="2" key="1">
    <citation type="submission" date="2021-09" db="EMBL/GenBank/DDBJ databases">
        <authorList>
            <person name="Martin H S."/>
        </authorList>
    </citation>
    <scope>NUCLEOTIDE SEQUENCE</scope>
</reference>
<gene>
    <name evidence="2" type="ORF">DCHRY22_LOCUS1159</name>
</gene>
<dbReference type="CDD" id="cd00170">
    <property type="entry name" value="SEC14"/>
    <property type="match status" value="1"/>
</dbReference>
<dbReference type="AlphaFoldDB" id="A0A8J2QDQ7"/>
<keyword evidence="3" id="KW-1185">Reference proteome</keyword>
<dbReference type="InterPro" id="IPR001251">
    <property type="entry name" value="CRAL-TRIO_dom"/>
</dbReference>
<dbReference type="Gene3D" id="1.20.5.1200">
    <property type="entry name" value="Alpha-tocopherol transfer"/>
    <property type="match status" value="2"/>
</dbReference>
<dbReference type="SMART" id="SM00516">
    <property type="entry name" value="SEC14"/>
    <property type="match status" value="1"/>
</dbReference>
<sequence length="716" mass="83253">MDGCLLLNVVAVSKRMKGSKGIWAQRFLFIAYRLNQKKKYRYIVSKVRVERFKLRMSPAASFGVRWARENLTREATEDEIRTLNIFPVTCDGDEAEASKRARRYYTARGPGGLTELWHKRYPDDDEILSSCQDAYIVPLRARSRGGSRMTVIRLPAPAINRTLSAKALLARWLMILDIRLREDPTPGDEVVFIDVSDLQPSHLKNHFRGSHWRDFVWCIKSAYPRKFSAIHIINTQRLKTMSLLLLHMGLYPWRRKIFHTHADAEQIKRAMGFDCFPQEGLPYEYGGKAGAMKDLNDEWTKKLLLNSKWLQMEERKYYETELKPPIKREKRSVRRLRASVSYDILTRTHSSSARYRQRIIASTAHAQETFTTFHIKSFSLSPKTLRSSESVSVVESLACDLIFDFKEPPKMTLEQPAGEMWQKIREELNENPDTREQDLAHIKEWLKKEPHLPDEFDDQRIMTFLRGCKFSLEKCKRKLDMYFTMRSAVPEFFNDRDVSRPELQEITKIVQMPPLPGLTPDGRRVVLMRGVEKDVQTPNVANAFKLALMLGDVRLKEEKEGVAGDIYILDASVATPNHFAKFTPTLVKKFLVCVQEAYPVKLKQVHVINISPLVDKIVQFVKPFLKEKIRERIFIHSDINDLYKHVPQEMMPSEYGGKAGPMNELHNAWLKKLEEYKDWFADQEKYKADEALRPGKPTNYDELFGIDGSFRQLVID</sequence>